<feature type="transmembrane region" description="Helical" evidence="1">
    <location>
        <begin position="17"/>
        <end position="39"/>
    </location>
</feature>
<keyword evidence="1" id="KW-0472">Membrane</keyword>
<name>A0ABR9DSV1_9MICO</name>
<dbReference type="EMBL" id="JACZDF010000007">
    <property type="protein sequence ID" value="MBD9700163.1"/>
    <property type="molecule type" value="Genomic_DNA"/>
</dbReference>
<dbReference type="RefSeq" id="WP_192281295.1">
    <property type="nucleotide sequence ID" value="NZ_JACZDF010000007.1"/>
</dbReference>
<keyword evidence="1" id="KW-0812">Transmembrane</keyword>
<dbReference type="Proteomes" id="UP000642107">
    <property type="component" value="Unassembled WGS sequence"/>
</dbReference>
<keyword evidence="3" id="KW-1185">Reference proteome</keyword>
<keyword evidence="1" id="KW-1133">Transmembrane helix</keyword>
<proteinExistence type="predicted"/>
<comment type="caution">
    <text evidence="2">The sequence shown here is derived from an EMBL/GenBank/DDBJ whole genome shotgun (WGS) entry which is preliminary data.</text>
</comment>
<gene>
    <name evidence="2" type="ORF">IGS67_11790</name>
</gene>
<sequence>MTSSTVADVEPRARTPWLIRTVGTVALLGVIGAALLGAFGTRTAEASAAQDGWTVSVRHAAVARAGLDVPVTITVHRAGGFDNDVVVAVTSDYLRFLDQQSTGPEPAEQTRDASWTYLTFTPPAGDTLTIDIEAYVRALHHTDAAGTVAVVTPDGNLVAPVNIRTRLIP</sequence>
<organism evidence="2 3">
    <name type="scientific">Flavimobilis rhizosphaerae</name>
    <dbReference type="NCBI Taxonomy" id="2775421"/>
    <lineage>
        <taxon>Bacteria</taxon>
        <taxon>Bacillati</taxon>
        <taxon>Actinomycetota</taxon>
        <taxon>Actinomycetes</taxon>
        <taxon>Micrococcales</taxon>
        <taxon>Jonesiaceae</taxon>
        <taxon>Flavimobilis</taxon>
    </lineage>
</organism>
<evidence type="ECO:0000313" key="3">
    <source>
        <dbReference type="Proteomes" id="UP000642107"/>
    </source>
</evidence>
<evidence type="ECO:0008006" key="4">
    <source>
        <dbReference type="Google" id="ProtNLM"/>
    </source>
</evidence>
<reference evidence="2 3" key="1">
    <citation type="submission" date="2020-09" db="EMBL/GenBank/DDBJ databases">
        <title>Flavimobilis rhizosphaerae sp. nov., isolated from rhizosphere soil of Spartina alterniflora.</title>
        <authorList>
            <person name="Hanqin C."/>
        </authorList>
    </citation>
    <scope>NUCLEOTIDE SEQUENCE [LARGE SCALE GENOMIC DNA]</scope>
    <source>
        <strain evidence="2 3">GY 10621</strain>
    </source>
</reference>
<accession>A0ABR9DSV1</accession>
<evidence type="ECO:0000313" key="2">
    <source>
        <dbReference type="EMBL" id="MBD9700163.1"/>
    </source>
</evidence>
<evidence type="ECO:0000256" key="1">
    <source>
        <dbReference type="SAM" id="Phobius"/>
    </source>
</evidence>
<protein>
    <recommendedName>
        <fullName evidence="4">Flagellar protein FliL</fullName>
    </recommendedName>
</protein>